<organism evidence="2 3">
    <name type="scientific">Hyalella azteca</name>
    <name type="common">Amphipod</name>
    <dbReference type="NCBI Taxonomy" id="294128"/>
    <lineage>
        <taxon>Eukaryota</taxon>
        <taxon>Metazoa</taxon>
        <taxon>Ecdysozoa</taxon>
        <taxon>Arthropoda</taxon>
        <taxon>Crustacea</taxon>
        <taxon>Multicrustacea</taxon>
        <taxon>Malacostraca</taxon>
        <taxon>Eumalacostraca</taxon>
        <taxon>Peracarida</taxon>
        <taxon>Amphipoda</taxon>
        <taxon>Senticaudata</taxon>
        <taxon>Talitrida</taxon>
        <taxon>Talitroidea</taxon>
        <taxon>Hyalellidae</taxon>
        <taxon>Hyalella</taxon>
    </lineage>
</organism>
<keyword evidence="1" id="KW-0732">Signal</keyword>
<accession>A0A979FMS1</accession>
<feature type="signal peptide" evidence="1">
    <location>
        <begin position="1"/>
        <end position="21"/>
    </location>
</feature>
<dbReference type="Proteomes" id="UP000694843">
    <property type="component" value="Unplaced"/>
</dbReference>
<dbReference type="AlphaFoldDB" id="A0A979FMS1"/>
<evidence type="ECO:0000256" key="1">
    <source>
        <dbReference type="SAM" id="SignalP"/>
    </source>
</evidence>
<reference evidence="3" key="1">
    <citation type="submission" date="2025-08" db="UniProtKB">
        <authorList>
            <consortium name="RefSeq"/>
        </authorList>
    </citation>
    <scope>IDENTIFICATION</scope>
    <source>
        <tissue evidence="3">Whole organism</tissue>
    </source>
</reference>
<dbReference type="RefSeq" id="XP_047737484.1">
    <property type="nucleotide sequence ID" value="XM_047881528.1"/>
</dbReference>
<dbReference type="GeneID" id="125178238"/>
<gene>
    <name evidence="3" type="primary">LOC125178238</name>
</gene>
<evidence type="ECO:0000313" key="3">
    <source>
        <dbReference type="RefSeq" id="XP_047737484.1"/>
    </source>
</evidence>
<sequence length="139" mass="15674">MRSFCPPLLLLSVGAVVSVNAQWDLQQEIQKWLTGAQGKVMSRLLNSEAYNASFNASFKELLTRGNLSSLSMDEARALPSNLWRYYGAYSLLTLKNSTLDLVTPYLSQRIKDEMEFLRKVNITVPQAIDRLKSVLIDTS</sequence>
<evidence type="ECO:0000313" key="2">
    <source>
        <dbReference type="Proteomes" id="UP000694843"/>
    </source>
</evidence>
<proteinExistence type="predicted"/>
<protein>
    <submittedName>
        <fullName evidence="3">Uncharacterized protein LOC125178238</fullName>
    </submittedName>
</protein>
<dbReference type="KEGG" id="hazt:125178238"/>
<name>A0A979FMS1_HYAAZ</name>
<feature type="non-terminal residue" evidence="3">
    <location>
        <position position="139"/>
    </location>
</feature>
<keyword evidence="2" id="KW-1185">Reference proteome</keyword>
<feature type="chain" id="PRO_5037377961" evidence="1">
    <location>
        <begin position="22"/>
        <end position="139"/>
    </location>
</feature>